<reference evidence="2" key="3">
    <citation type="submission" date="2025-09" db="UniProtKB">
        <authorList>
            <consortium name="Ensembl"/>
        </authorList>
    </citation>
    <scope>IDENTIFICATION</scope>
</reference>
<keyword evidence="3" id="KW-1185">Reference proteome</keyword>
<dbReference type="OrthoDB" id="78669at2759"/>
<sequence length="111" mass="12813">SLRETVGDKGLEPMGVPSIRLTRYIVLLCFTKFLKALGLFESYDLLKVVHLAQFIFIVALGSAFFMVLCQKPFSSGKTVTKFQWIKIFRRRTSKDKRCCIFHHCCDLLISF</sequence>
<dbReference type="GeneTree" id="ENSGT00940000174615"/>
<dbReference type="Ensembl" id="ENSGEVT00005008781.1">
    <property type="protein sequence ID" value="ENSGEVP00005008361.1"/>
    <property type="gene ID" value="ENSGEVG00005006016.1"/>
</dbReference>
<evidence type="ECO:0000256" key="1">
    <source>
        <dbReference type="SAM" id="Phobius"/>
    </source>
</evidence>
<protein>
    <submittedName>
        <fullName evidence="2">Uncharacterized protein</fullName>
    </submittedName>
</protein>
<keyword evidence="1" id="KW-0812">Transmembrane</keyword>
<proteinExistence type="predicted"/>
<accession>A0A8C4VW37</accession>
<organism evidence="2 3">
    <name type="scientific">Gopherus evgoodei</name>
    <name type="common">Goodes thornscrub tortoise</name>
    <dbReference type="NCBI Taxonomy" id="1825980"/>
    <lineage>
        <taxon>Eukaryota</taxon>
        <taxon>Metazoa</taxon>
        <taxon>Chordata</taxon>
        <taxon>Craniata</taxon>
        <taxon>Vertebrata</taxon>
        <taxon>Euteleostomi</taxon>
        <taxon>Archelosauria</taxon>
        <taxon>Testudinata</taxon>
        <taxon>Testudines</taxon>
        <taxon>Cryptodira</taxon>
        <taxon>Durocryptodira</taxon>
        <taxon>Testudinoidea</taxon>
        <taxon>Testudinidae</taxon>
        <taxon>Gopherus</taxon>
    </lineage>
</organism>
<dbReference type="Proteomes" id="UP000694390">
    <property type="component" value="Chromosome 2"/>
</dbReference>
<evidence type="ECO:0000313" key="3">
    <source>
        <dbReference type="Proteomes" id="UP000694390"/>
    </source>
</evidence>
<evidence type="ECO:0000313" key="2">
    <source>
        <dbReference type="Ensembl" id="ENSGEVP00005008361.1"/>
    </source>
</evidence>
<dbReference type="AlphaFoldDB" id="A0A8C4VW37"/>
<reference evidence="2" key="2">
    <citation type="submission" date="2025-08" db="UniProtKB">
        <authorList>
            <consortium name="Ensembl"/>
        </authorList>
    </citation>
    <scope>IDENTIFICATION</scope>
</reference>
<name>A0A8C4VW37_9SAUR</name>
<keyword evidence="1" id="KW-1133">Transmembrane helix</keyword>
<feature type="transmembrane region" description="Helical" evidence="1">
    <location>
        <begin position="21"/>
        <end position="39"/>
    </location>
</feature>
<reference evidence="2" key="1">
    <citation type="submission" date="2019-06" db="EMBL/GenBank/DDBJ databases">
        <title>G10K-VGP Goodes thornscrub tortoise genome, primary haplotype.</title>
        <authorList>
            <person name="Murphy B."/>
            <person name="Edwards T."/>
            <person name="Rhie A."/>
            <person name="Koren S."/>
            <person name="Phillippy A."/>
            <person name="Fedrigo O."/>
            <person name="Haase B."/>
            <person name="Mountcastle J."/>
            <person name="Lewin H."/>
            <person name="Damas J."/>
            <person name="Howe K."/>
            <person name="Formenti G."/>
            <person name="Myers G."/>
            <person name="Durbin R."/>
            <person name="Jarvis E.D."/>
        </authorList>
    </citation>
    <scope>NUCLEOTIDE SEQUENCE [LARGE SCALE GENOMIC DNA]</scope>
</reference>
<feature type="transmembrane region" description="Helical" evidence="1">
    <location>
        <begin position="51"/>
        <end position="69"/>
    </location>
</feature>
<keyword evidence="1" id="KW-0472">Membrane</keyword>